<dbReference type="Proteomes" id="UP000244911">
    <property type="component" value="Unassembled WGS sequence"/>
</dbReference>
<evidence type="ECO:0000313" key="2">
    <source>
        <dbReference type="Proteomes" id="UP000244911"/>
    </source>
</evidence>
<protein>
    <submittedName>
        <fullName evidence="1">Uncharacterized protein</fullName>
    </submittedName>
</protein>
<dbReference type="AlphaFoldDB" id="A0A2R8AT51"/>
<dbReference type="OrthoDB" id="1092674at2"/>
<accession>A0A2R8AT51</accession>
<dbReference type="RefSeq" id="WP_108858123.1">
    <property type="nucleotide sequence ID" value="NZ_OMOI01000002.1"/>
</dbReference>
<dbReference type="EMBL" id="OMOI01000002">
    <property type="protein sequence ID" value="SPF79160.1"/>
    <property type="molecule type" value="Genomic_DNA"/>
</dbReference>
<dbReference type="InterPro" id="IPR046766">
    <property type="entry name" value="Bact_hydrolase"/>
</dbReference>
<reference evidence="2" key="1">
    <citation type="submission" date="2018-03" db="EMBL/GenBank/DDBJ databases">
        <authorList>
            <person name="Rodrigo-Torres L."/>
            <person name="Arahal R. D."/>
            <person name="Lucena T."/>
        </authorList>
    </citation>
    <scope>NUCLEOTIDE SEQUENCE [LARGE SCALE GENOMIC DNA]</scope>
    <source>
        <strain evidence="2">CECT 8811</strain>
    </source>
</reference>
<sequence>MEMNELPFYDMSDNPTGCCPVFKPETWEGVTLHFKDKPFVRAKTHSVLHVPVDMGKVFSRVFKHMEDSGAYEASDFVVMSRDLSSWKAEHLFAANKPVDAEEMTTLSGEFVTKVFEGGYREAKNWHNEMQGLATEHGTQNAEVWFFYTTCPRCAKIYGKNYVVGLARL</sequence>
<name>A0A2R8AT51_9RHOB</name>
<organism evidence="1 2">
    <name type="scientific">Aliiroseovarius pelagivivens</name>
    <dbReference type="NCBI Taxonomy" id="1639690"/>
    <lineage>
        <taxon>Bacteria</taxon>
        <taxon>Pseudomonadati</taxon>
        <taxon>Pseudomonadota</taxon>
        <taxon>Alphaproteobacteria</taxon>
        <taxon>Rhodobacterales</taxon>
        <taxon>Paracoccaceae</taxon>
        <taxon>Aliiroseovarius</taxon>
    </lineage>
</organism>
<proteinExistence type="predicted"/>
<gene>
    <name evidence="1" type="ORF">ALP8811_03097</name>
</gene>
<keyword evidence="2" id="KW-1185">Reference proteome</keyword>
<dbReference type="Pfam" id="PF20603">
    <property type="entry name" value="Bact_hydrolase"/>
    <property type="match status" value="1"/>
</dbReference>
<evidence type="ECO:0000313" key="1">
    <source>
        <dbReference type="EMBL" id="SPF79160.1"/>
    </source>
</evidence>